<protein>
    <recommendedName>
        <fullName evidence="2">Globin domain-containing protein</fullName>
    </recommendedName>
</protein>
<evidence type="ECO:0000256" key="1">
    <source>
        <dbReference type="SAM" id="MobiDB-lite"/>
    </source>
</evidence>
<dbReference type="Proteomes" id="UP000018936">
    <property type="component" value="Unassembled WGS sequence"/>
</dbReference>
<dbReference type="GO" id="GO:0020037">
    <property type="term" value="F:heme binding"/>
    <property type="evidence" value="ECO:0007669"/>
    <property type="project" value="InterPro"/>
</dbReference>
<comment type="caution">
    <text evidence="3">The sequence shown here is derived from an EMBL/GenBank/DDBJ whole genome shotgun (WGS) entry which is preliminary data.</text>
</comment>
<dbReference type="EMBL" id="AZIM01003115">
    <property type="protein sequence ID" value="ETE62680.1"/>
    <property type="molecule type" value="Genomic_DNA"/>
</dbReference>
<feature type="domain" description="Globin" evidence="2">
    <location>
        <begin position="300"/>
        <end position="330"/>
    </location>
</feature>
<feature type="non-terminal residue" evidence="3">
    <location>
        <position position="1"/>
    </location>
</feature>
<dbReference type="PROSITE" id="PS01033">
    <property type="entry name" value="GLOBIN"/>
    <property type="match status" value="1"/>
</dbReference>
<name>V8NKU4_OPHHA</name>
<gene>
    <name evidence="3" type="ORF">L345_11564</name>
</gene>
<accession>V8NKU4</accession>
<evidence type="ECO:0000313" key="4">
    <source>
        <dbReference type="Proteomes" id="UP000018936"/>
    </source>
</evidence>
<proteinExistence type="predicted"/>
<feature type="region of interest" description="Disordered" evidence="1">
    <location>
        <begin position="245"/>
        <end position="265"/>
    </location>
</feature>
<evidence type="ECO:0000313" key="3">
    <source>
        <dbReference type="EMBL" id="ETE62680.1"/>
    </source>
</evidence>
<keyword evidence="4" id="KW-1185">Reference proteome</keyword>
<reference evidence="3 4" key="1">
    <citation type="journal article" date="2013" name="Proc. Natl. Acad. Sci. U.S.A.">
        <title>The king cobra genome reveals dynamic gene evolution and adaptation in the snake venom system.</title>
        <authorList>
            <person name="Vonk F.J."/>
            <person name="Casewell N.R."/>
            <person name="Henkel C.V."/>
            <person name="Heimberg A.M."/>
            <person name="Jansen H.J."/>
            <person name="McCleary R.J."/>
            <person name="Kerkkamp H.M."/>
            <person name="Vos R.A."/>
            <person name="Guerreiro I."/>
            <person name="Calvete J.J."/>
            <person name="Wuster W."/>
            <person name="Woods A.E."/>
            <person name="Logan J.M."/>
            <person name="Harrison R.A."/>
            <person name="Castoe T.A."/>
            <person name="de Koning A.P."/>
            <person name="Pollock D.D."/>
            <person name="Yandell M."/>
            <person name="Calderon D."/>
            <person name="Renjifo C."/>
            <person name="Currier R.B."/>
            <person name="Salgado D."/>
            <person name="Pla D."/>
            <person name="Sanz L."/>
            <person name="Hyder A.S."/>
            <person name="Ribeiro J.M."/>
            <person name="Arntzen J.W."/>
            <person name="van den Thillart G.E."/>
            <person name="Boetzer M."/>
            <person name="Pirovano W."/>
            <person name="Dirks R.P."/>
            <person name="Spaink H.P."/>
            <person name="Duboule D."/>
            <person name="McGlinn E."/>
            <person name="Kini R.M."/>
            <person name="Richardson M.K."/>
        </authorList>
    </citation>
    <scope>NUCLEOTIDE SEQUENCE</scope>
    <source>
        <tissue evidence="3">Blood</tissue>
    </source>
</reference>
<dbReference type="AlphaFoldDB" id="V8NKU4"/>
<organism evidence="3 4">
    <name type="scientific">Ophiophagus hannah</name>
    <name type="common">King cobra</name>
    <name type="synonym">Naja hannah</name>
    <dbReference type="NCBI Taxonomy" id="8665"/>
    <lineage>
        <taxon>Eukaryota</taxon>
        <taxon>Metazoa</taxon>
        <taxon>Chordata</taxon>
        <taxon>Craniata</taxon>
        <taxon>Vertebrata</taxon>
        <taxon>Euteleostomi</taxon>
        <taxon>Lepidosauria</taxon>
        <taxon>Squamata</taxon>
        <taxon>Bifurcata</taxon>
        <taxon>Unidentata</taxon>
        <taxon>Episquamata</taxon>
        <taxon>Toxicofera</taxon>
        <taxon>Serpentes</taxon>
        <taxon>Colubroidea</taxon>
        <taxon>Elapidae</taxon>
        <taxon>Elapinae</taxon>
        <taxon>Ophiophagus</taxon>
    </lineage>
</organism>
<evidence type="ECO:0000259" key="2">
    <source>
        <dbReference type="PROSITE" id="PS01033"/>
    </source>
</evidence>
<dbReference type="InterPro" id="IPR000971">
    <property type="entry name" value="Globin"/>
</dbReference>
<sequence>MILVVPEVQKVGDPCFGPFWRVPNVIAPNFMNFFVVGIDQTPRSLNQRGSGPSFINATLHAHMHMHELTHHFRGHRTGIGDLFIKLPVFPTCTFFCQKLEINARNSKSHQKVKVNPASGTVSKTRTLNLSSFKAAVLLIRFSCPTQSHCLGAAMSLQLLCVDKGRSLSPSLGCCSNWASSSPRPPMSKSPPIEGGRDKGSVKPALSFVPLLLISPKPVLQQLPIAVSRGFLISSEGFPIGEKPRHFQTAGTSGGPSERLRSPQEKARQRFYSPTPRARLGLPGPIKGQPGCGGYQPAKMVLTEEDKARVRACWAPVSKNAELYGAETLTR</sequence>